<dbReference type="AlphaFoldDB" id="A0AAU7ZKH7"/>
<dbReference type="Pfam" id="PF01790">
    <property type="entry name" value="LGT"/>
    <property type="match status" value="1"/>
</dbReference>
<evidence type="ECO:0000256" key="2">
    <source>
        <dbReference type="ARBA" id="ARBA00022475"/>
    </source>
</evidence>
<dbReference type="InterPro" id="IPR001640">
    <property type="entry name" value="Lgt"/>
</dbReference>
<evidence type="ECO:0000256" key="7">
    <source>
        <dbReference type="SAM" id="Phobius"/>
    </source>
</evidence>
<evidence type="ECO:0000256" key="3">
    <source>
        <dbReference type="ARBA" id="ARBA00022679"/>
    </source>
</evidence>
<geneLocation type="plasmid" evidence="8">
    <name>unnamed1</name>
</geneLocation>
<comment type="similarity">
    <text evidence="1">Belongs to the Lgt family.</text>
</comment>
<keyword evidence="8" id="KW-0328">Glycosyltransferase</keyword>
<keyword evidence="2" id="KW-1003">Cell membrane</keyword>
<reference evidence="8" key="1">
    <citation type="submission" date="2023-08" db="EMBL/GenBank/DDBJ databases">
        <authorList>
            <person name="Messyasz A."/>
            <person name="Mannisto M.K."/>
            <person name="Kerkhof L.J."/>
            <person name="Haggblom M."/>
        </authorList>
    </citation>
    <scope>NUCLEOTIDE SEQUENCE</scope>
    <source>
        <strain evidence="8">M8UP23</strain>
        <plasmid evidence="8">unnamed1</plasmid>
    </source>
</reference>
<dbReference type="EC" id="2.4.99.-" evidence="8"/>
<feature type="transmembrane region" description="Helical" evidence="7">
    <location>
        <begin position="162"/>
        <end position="185"/>
    </location>
</feature>
<name>A0AAU7ZKH7_9BACT</name>
<protein>
    <submittedName>
        <fullName evidence="8">Prolipoprotein diacylglyceryl transferase</fullName>
        <ecNumber evidence="8">2.4.99.-</ecNumber>
    </submittedName>
</protein>
<dbReference type="PANTHER" id="PTHR30589">
    <property type="entry name" value="PROLIPOPROTEIN DIACYLGLYCERYL TRANSFERASE"/>
    <property type="match status" value="1"/>
</dbReference>
<dbReference type="GO" id="GO:0042158">
    <property type="term" value="P:lipoprotein biosynthetic process"/>
    <property type="evidence" value="ECO:0007669"/>
    <property type="project" value="InterPro"/>
</dbReference>
<evidence type="ECO:0000256" key="1">
    <source>
        <dbReference type="ARBA" id="ARBA00007150"/>
    </source>
</evidence>
<dbReference type="GO" id="GO:0008961">
    <property type="term" value="F:phosphatidylglycerol-prolipoprotein diacylglyceryl transferase activity"/>
    <property type="evidence" value="ECO:0007669"/>
    <property type="project" value="InterPro"/>
</dbReference>
<dbReference type="GO" id="GO:0005886">
    <property type="term" value="C:plasma membrane"/>
    <property type="evidence" value="ECO:0007669"/>
    <property type="project" value="InterPro"/>
</dbReference>
<evidence type="ECO:0000256" key="5">
    <source>
        <dbReference type="ARBA" id="ARBA00022989"/>
    </source>
</evidence>
<feature type="transmembrane region" description="Helical" evidence="7">
    <location>
        <begin position="108"/>
        <end position="134"/>
    </location>
</feature>
<feature type="transmembrane region" description="Helical" evidence="7">
    <location>
        <begin position="13"/>
        <end position="34"/>
    </location>
</feature>
<keyword evidence="6 7" id="KW-0472">Membrane</keyword>
<sequence length="263" mass="28291">MFPKLFEVGPWTLYTYGVFLWIATASAITVSGLLNHRGLLNRQAYFHLALSAAFAGAIGSRALAILISFGHGSAISSNDLRAGGSLLGGILASFIATLWYVKSNNLQLLPVLDLFAPGLSLGLAIARLGCLAAGCCYGKPTQYRWGITFSNPLAKQLSGTPLGIPLVPTQIIDALVQTFTFFLLLHLTSNRRFSGQVIAVFLLICGIDRCLLGYLRGDLNASFFTRIPLDTSQCLAAVLSIVGLSIWIWQSQRNGLVGAEQVR</sequence>
<keyword evidence="8" id="KW-0614">Plasmid</keyword>
<reference evidence="8" key="2">
    <citation type="journal article" date="2024" name="Environ. Microbiol.">
        <title>Genome analysis and description of Tunturibacter gen. nov. expands the diversity of Terriglobia in tundra soils.</title>
        <authorList>
            <person name="Messyasz A."/>
            <person name="Mannisto M.K."/>
            <person name="Kerkhof L.J."/>
            <person name="Haggblom M.M."/>
        </authorList>
    </citation>
    <scope>NUCLEOTIDE SEQUENCE</scope>
    <source>
        <strain evidence="8">M8UP23</strain>
    </source>
</reference>
<keyword evidence="4 7" id="KW-0812">Transmembrane</keyword>
<feature type="transmembrane region" description="Helical" evidence="7">
    <location>
        <begin position="82"/>
        <end position="101"/>
    </location>
</feature>
<accession>A0AAU7ZKH7</accession>
<dbReference type="EMBL" id="CP132933">
    <property type="protein sequence ID" value="XCB28857.1"/>
    <property type="molecule type" value="Genomic_DNA"/>
</dbReference>
<keyword evidence="5 7" id="KW-1133">Transmembrane helix</keyword>
<feature type="transmembrane region" description="Helical" evidence="7">
    <location>
        <begin position="46"/>
        <end position="70"/>
    </location>
</feature>
<dbReference type="PANTHER" id="PTHR30589:SF0">
    <property type="entry name" value="PHOSPHATIDYLGLYCEROL--PROLIPOPROTEIN DIACYLGLYCERYL TRANSFERASE"/>
    <property type="match status" value="1"/>
</dbReference>
<evidence type="ECO:0000256" key="6">
    <source>
        <dbReference type="ARBA" id="ARBA00023136"/>
    </source>
</evidence>
<gene>
    <name evidence="8" type="ORF">RBB75_20705</name>
</gene>
<dbReference type="RefSeq" id="WP_353070515.1">
    <property type="nucleotide sequence ID" value="NZ_CP132933.1"/>
</dbReference>
<organism evidence="8">
    <name type="scientific">Tunturiibacter empetritectus</name>
    <dbReference type="NCBI Taxonomy" id="3069691"/>
    <lineage>
        <taxon>Bacteria</taxon>
        <taxon>Pseudomonadati</taxon>
        <taxon>Acidobacteriota</taxon>
        <taxon>Terriglobia</taxon>
        <taxon>Terriglobales</taxon>
        <taxon>Acidobacteriaceae</taxon>
        <taxon>Tunturiibacter</taxon>
    </lineage>
</organism>
<proteinExistence type="inferred from homology"/>
<evidence type="ECO:0000313" key="8">
    <source>
        <dbReference type="EMBL" id="XCB28857.1"/>
    </source>
</evidence>
<dbReference type="KEGG" id="temp:RBB75_20705"/>
<feature type="transmembrane region" description="Helical" evidence="7">
    <location>
        <begin position="227"/>
        <end position="249"/>
    </location>
</feature>
<feature type="transmembrane region" description="Helical" evidence="7">
    <location>
        <begin position="197"/>
        <end position="215"/>
    </location>
</feature>
<evidence type="ECO:0000256" key="4">
    <source>
        <dbReference type="ARBA" id="ARBA00022692"/>
    </source>
</evidence>
<keyword evidence="3 8" id="KW-0808">Transferase</keyword>